<name>A0ABS7CRQ4_9BACT</name>
<evidence type="ECO:0000313" key="4">
    <source>
        <dbReference type="Proteomes" id="UP000813018"/>
    </source>
</evidence>
<dbReference type="PANTHER" id="PTHR10900:SF77">
    <property type="entry name" value="FI19380P1"/>
    <property type="match status" value="1"/>
</dbReference>
<gene>
    <name evidence="3" type="ORF">K0O23_04820</name>
</gene>
<feature type="chain" id="PRO_5047173528" evidence="1">
    <location>
        <begin position="24"/>
        <end position="220"/>
    </location>
</feature>
<evidence type="ECO:0000259" key="2">
    <source>
        <dbReference type="PROSITE" id="PS50213"/>
    </source>
</evidence>
<dbReference type="InterPro" id="IPR000782">
    <property type="entry name" value="FAS1_domain"/>
</dbReference>
<keyword evidence="4" id="KW-1185">Reference proteome</keyword>
<reference evidence="3 4" key="1">
    <citation type="journal article" date="2016" name="Int. J. Syst. Evol. Microbiol.">
        <title>Pontibacter aydingkolensis sp. nov., isolated from soil of a salt lake.</title>
        <authorList>
            <person name="Osman G."/>
            <person name="Zhang T."/>
            <person name="Lou K."/>
            <person name="Gao Y."/>
            <person name="Chang W."/>
            <person name="Lin Q."/>
            <person name="Yang H.M."/>
            <person name="Huo X.D."/>
            <person name="Wang N."/>
        </authorList>
    </citation>
    <scope>NUCLEOTIDE SEQUENCE [LARGE SCALE GENOMIC DNA]</scope>
    <source>
        <strain evidence="3 4">KACC 19255</strain>
    </source>
</reference>
<proteinExistence type="predicted"/>
<evidence type="ECO:0000313" key="3">
    <source>
        <dbReference type="EMBL" id="MBW7466381.1"/>
    </source>
</evidence>
<dbReference type="Pfam" id="PF02469">
    <property type="entry name" value="Fasciclin"/>
    <property type="match status" value="1"/>
</dbReference>
<evidence type="ECO:0000256" key="1">
    <source>
        <dbReference type="SAM" id="SignalP"/>
    </source>
</evidence>
<keyword evidence="1" id="KW-0732">Signal</keyword>
<dbReference type="InterPro" id="IPR036378">
    <property type="entry name" value="FAS1_dom_sf"/>
</dbReference>
<dbReference type="SMART" id="SM00554">
    <property type="entry name" value="FAS1"/>
    <property type="match status" value="1"/>
</dbReference>
<dbReference type="InterPro" id="IPR050904">
    <property type="entry name" value="Adhesion/Biosynth-related"/>
</dbReference>
<comment type="caution">
    <text evidence="3">The sequence shown here is derived from an EMBL/GenBank/DDBJ whole genome shotgun (WGS) entry which is preliminary data.</text>
</comment>
<organism evidence="3 4">
    <name type="scientific">Pontibacter aydingkolensis</name>
    <dbReference type="NCBI Taxonomy" id="1911536"/>
    <lineage>
        <taxon>Bacteria</taxon>
        <taxon>Pseudomonadati</taxon>
        <taxon>Bacteroidota</taxon>
        <taxon>Cytophagia</taxon>
        <taxon>Cytophagales</taxon>
        <taxon>Hymenobacteraceae</taxon>
        <taxon>Pontibacter</taxon>
    </lineage>
</organism>
<dbReference type="RefSeq" id="WP_219876267.1">
    <property type="nucleotide sequence ID" value="NZ_JAHYXK010000003.1"/>
</dbReference>
<sequence>MKKRLLTPVIAVAIVSCSLFGCAGSSETTAMESTTMSETQTMAGDTEMETTTSPALSVTNEEEYDEMFTNVDDTKQYDLISLAKISPNLSTFATLAETAGIANALTADGKYTIFAPTNQAFSSMPRAKLERLSKPENKAELIKVLQLHILPNEVASTRLSDNQRIKAGEDQYITINVDSNTRAATIGGATIMRPDIEASNGVLHVINGVITTTPGTGITR</sequence>
<dbReference type="Proteomes" id="UP000813018">
    <property type="component" value="Unassembled WGS sequence"/>
</dbReference>
<dbReference type="EMBL" id="JAHYXK010000003">
    <property type="protein sequence ID" value="MBW7466381.1"/>
    <property type="molecule type" value="Genomic_DNA"/>
</dbReference>
<dbReference type="PANTHER" id="PTHR10900">
    <property type="entry name" value="PERIOSTIN-RELATED"/>
    <property type="match status" value="1"/>
</dbReference>
<dbReference type="Gene3D" id="2.30.180.10">
    <property type="entry name" value="FAS1 domain"/>
    <property type="match status" value="1"/>
</dbReference>
<accession>A0ABS7CRQ4</accession>
<dbReference type="SUPFAM" id="SSF82153">
    <property type="entry name" value="FAS1 domain"/>
    <property type="match status" value="1"/>
</dbReference>
<dbReference type="PROSITE" id="PS50213">
    <property type="entry name" value="FAS1"/>
    <property type="match status" value="1"/>
</dbReference>
<feature type="signal peptide" evidence="1">
    <location>
        <begin position="1"/>
        <end position="23"/>
    </location>
</feature>
<dbReference type="PROSITE" id="PS51257">
    <property type="entry name" value="PROKAR_LIPOPROTEIN"/>
    <property type="match status" value="1"/>
</dbReference>
<feature type="domain" description="FAS1" evidence="2">
    <location>
        <begin position="76"/>
        <end position="210"/>
    </location>
</feature>
<protein>
    <submittedName>
        <fullName evidence="3">Fasciclin domain-containing protein</fullName>
    </submittedName>
</protein>